<dbReference type="Pfam" id="PF01478">
    <property type="entry name" value="Peptidase_A24"/>
    <property type="match status" value="1"/>
</dbReference>
<evidence type="ECO:0000256" key="5">
    <source>
        <dbReference type="ARBA" id="ARBA00023136"/>
    </source>
</evidence>
<protein>
    <submittedName>
        <fullName evidence="8">Type IV leader peptidase</fullName>
    </submittedName>
</protein>
<evidence type="ECO:0000313" key="8">
    <source>
        <dbReference type="EMBL" id="OCH20385.1"/>
    </source>
</evidence>
<feature type="domain" description="Prepilin type IV endopeptidase peptidase" evidence="7">
    <location>
        <begin position="13"/>
        <end position="105"/>
    </location>
</feature>
<dbReference type="InterPro" id="IPR052218">
    <property type="entry name" value="Preflagellin_Peptidase"/>
</dbReference>
<feature type="transmembrane region" description="Helical" evidence="6">
    <location>
        <begin position="6"/>
        <end position="23"/>
    </location>
</feature>
<feature type="transmembrane region" description="Helical" evidence="6">
    <location>
        <begin position="91"/>
        <end position="114"/>
    </location>
</feature>
<comment type="caution">
    <text evidence="8">The sequence shown here is derived from an EMBL/GenBank/DDBJ whole genome shotgun (WGS) entry which is preliminary data.</text>
</comment>
<keyword evidence="4 6" id="KW-1133">Transmembrane helix</keyword>
<organism evidence="8 9">
    <name type="scientific">Aliivibrio logei</name>
    <name type="common">Vibrio logei</name>
    <dbReference type="NCBI Taxonomy" id="688"/>
    <lineage>
        <taxon>Bacteria</taxon>
        <taxon>Pseudomonadati</taxon>
        <taxon>Pseudomonadota</taxon>
        <taxon>Gammaproteobacteria</taxon>
        <taxon>Vibrionales</taxon>
        <taxon>Vibrionaceae</taxon>
        <taxon>Aliivibrio</taxon>
    </lineage>
</organism>
<comment type="subcellular location">
    <subcellularLocation>
        <location evidence="1">Cell membrane</location>
        <topology evidence="1">Multi-pass membrane protein</topology>
    </subcellularLocation>
</comment>
<dbReference type="Proteomes" id="UP000093523">
    <property type="component" value="Unassembled WGS sequence"/>
</dbReference>
<dbReference type="GO" id="GO:0004190">
    <property type="term" value="F:aspartic-type endopeptidase activity"/>
    <property type="evidence" value="ECO:0007669"/>
    <property type="project" value="InterPro"/>
</dbReference>
<evidence type="ECO:0000313" key="9">
    <source>
        <dbReference type="Proteomes" id="UP000093523"/>
    </source>
</evidence>
<dbReference type="AlphaFoldDB" id="A0A1B9NXD9"/>
<dbReference type="STRING" id="688.A6E04_01360"/>
<keyword evidence="3 6" id="KW-0812">Transmembrane</keyword>
<dbReference type="GO" id="GO:0005886">
    <property type="term" value="C:plasma membrane"/>
    <property type="evidence" value="ECO:0007669"/>
    <property type="project" value="UniProtKB-SubCell"/>
</dbReference>
<gene>
    <name evidence="8" type="ORF">A6E04_01360</name>
</gene>
<evidence type="ECO:0000256" key="1">
    <source>
        <dbReference type="ARBA" id="ARBA00004651"/>
    </source>
</evidence>
<feature type="transmembrane region" description="Helical" evidence="6">
    <location>
        <begin position="52"/>
        <end position="71"/>
    </location>
</feature>
<evidence type="ECO:0000256" key="3">
    <source>
        <dbReference type="ARBA" id="ARBA00022692"/>
    </source>
</evidence>
<evidence type="ECO:0000256" key="4">
    <source>
        <dbReference type="ARBA" id="ARBA00022989"/>
    </source>
</evidence>
<dbReference type="Gene3D" id="1.20.120.1220">
    <property type="match status" value="1"/>
</dbReference>
<dbReference type="EMBL" id="MAJU01000013">
    <property type="protein sequence ID" value="OCH20385.1"/>
    <property type="molecule type" value="Genomic_DNA"/>
</dbReference>
<reference evidence="8 9" key="1">
    <citation type="submission" date="2016-06" db="EMBL/GenBank/DDBJ databases">
        <authorList>
            <person name="Kjaerup R.B."/>
            <person name="Dalgaard T.S."/>
            <person name="Juul-Madsen H.R."/>
        </authorList>
    </citation>
    <scope>NUCLEOTIDE SEQUENCE [LARGE SCALE GENOMIC DNA]</scope>
    <source>
        <strain evidence="8 9">1S159</strain>
    </source>
</reference>
<keyword evidence="2" id="KW-1003">Cell membrane</keyword>
<keyword evidence="5 6" id="KW-0472">Membrane</keyword>
<feature type="transmembrane region" description="Helical" evidence="6">
    <location>
        <begin position="126"/>
        <end position="144"/>
    </location>
</feature>
<name>A0A1B9NXD9_ALILO</name>
<proteinExistence type="predicted"/>
<feature type="transmembrane region" description="Helical" evidence="6">
    <location>
        <begin position="28"/>
        <end position="46"/>
    </location>
</feature>
<dbReference type="PANTHER" id="PTHR36506:SF1">
    <property type="entry name" value="PREFLAGELLIN PEPTIDASE"/>
    <property type="match status" value="1"/>
</dbReference>
<dbReference type="InterPro" id="IPR000045">
    <property type="entry name" value="Prepilin_IV_endopep_pep"/>
</dbReference>
<evidence type="ECO:0000256" key="2">
    <source>
        <dbReference type="ARBA" id="ARBA00022475"/>
    </source>
</evidence>
<accession>A0A1B9NXD9</accession>
<sequence length="145" mass="16274">MNIKLLMVGLMLMTNFYIIFHDIKNREISNNIIISITIVGLFSIYIKGDISYLISPLIILSIGFILFRFNIIAGGDIKLFTATSLMIDQKYLLLVTCIILCIGGLQAYCQYSMYKLTNNKNWIDRGIPYGVAISIGSLFGILASM</sequence>
<evidence type="ECO:0000259" key="7">
    <source>
        <dbReference type="Pfam" id="PF01478"/>
    </source>
</evidence>
<evidence type="ECO:0000256" key="6">
    <source>
        <dbReference type="SAM" id="Phobius"/>
    </source>
</evidence>
<dbReference type="PANTHER" id="PTHR36506">
    <property type="entry name" value="PREFLAGELLIN PEPTIDASE"/>
    <property type="match status" value="1"/>
</dbReference>